<proteinExistence type="predicted"/>
<keyword evidence="3" id="KW-1185">Reference proteome</keyword>
<organism evidence="2 3">
    <name type="scientific">Falsiroseomonas oleicola</name>
    <dbReference type="NCBI Taxonomy" id="2801474"/>
    <lineage>
        <taxon>Bacteria</taxon>
        <taxon>Pseudomonadati</taxon>
        <taxon>Pseudomonadota</taxon>
        <taxon>Alphaproteobacteria</taxon>
        <taxon>Acetobacterales</taxon>
        <taxon>Roseomonadaceae</taxon>
        <taxon>Falsiroseomonas</taxon>
    </lineage>
</organism>
<dbReference type="Proteomes" id="UP000689967">
    <property type="component" value="Unassembled WGS sequence"/>
</dbReference>
<evidence type="ECO:0000256" key="1">
    <source>
        <dbReference type="SAM" id="SignalP"/>
    </source>
</evidence>
<evidence type="ECO:0000313" key="3">
    <source>
        <dbReference type="Proteomes" id="UP000689967"/>
    </source>
</evidence>
<sequence>MMRTMLKAGCALGVPVLLAGCNWHTGSGNGGPVTAVEMTTRHERSTAVVALRDTCPVTGGFADLQTQSAPSGGPQRMMAGGVVLGALAPVAVDFVISAITDYLKRAEEERDANWRGSGETALGTGSRCLIVARGSVGSYPADVPQAQGLVTAENMRTVGLTAPPAFYMEAQLDVTAAAPGVGGSQGATLMLRPRYLHFARTAATRGTDDPKAIGMVLVLRGTPARENATSGTAAEGADAVFALNFGRVAPGTQIIARDGTTGDPFADLAMSITVPRMPARANMLAFTAETADEDRILNLLNEAWKGNATGVGDALTKAIQDVIVTAQQQQRPAGQVR</sequence>
<feature type="signal peptide" evidence="1">
    <location>
        <begin position="1"/>
        <end position="19"/>
    </location>
</feature>
<dbReference type="RefSeq" id="WP_216877690.1">
    <property type="nucleotide sequence ID" value="NZ_JAERQM010000005.1"/>
</dbReference>
<protein>
    <recommendedName>
        <fullName evidence="4">Lipoprotein</fullName>
    </recommendedName>
</protein>
<reference evidence="2 3" key="1">
    <citation type="submission" date="2021-01" db="EMBL/GenBank/DDBJ databases">
        <title>Roseomonas sp. nov, a bacterium isolated from an oil production mixture in Yumen Oilfield.</title>
        <authorList>
            <person name="Wu D."/>
        </authorList>
    </citation>
    <scope>NUCLEOTIDE SEQUENCE [LARGE SCALE GENOMIC DNA]</scope>
    <source>
        <strain evidence="2 3">ROY-5-3</strain>
    </source>
</reference>
<feature type="chain" id="PRO_5046702254" description="Lipoprotein" evidence="1">
    <location>
        <begin position="20"/>
        <end position="337"/>
    </location>
</feature>
<comment type="caution">
    <text evidence="2">The sequence shown here is derived from an EMBL/GenBank/DDBJ whole genome shotgun (WGS) entry which is preliminary data.</text>
</comment>
<name>A0ABS6HBG1_9PROT</name>
<gene>
    <name evidence="2" type="ORF">JJQ90_18345</name>
</gene>
<dbReference type="PROSITE" id="PS51257">
    <property type="entry name" value="PROKAR_LIPOPROTEIN"/>
    <property type="match status" value="1"/>
</dbReference>
<accession>A0ABS6HBG1</accession>
<evidence type="ECO:0008006" key="4">
    <source>
        <dbReference type="Google" id="ProtNLM"/>
    </source>
</evidence>
<evidence type="ECO:0000313" key="2">
    <source>
        <dbReference type="EMBL" id="MBU8545691.1"/>
    </source>
</evidence>
<keyword evidence="1" id="KW-0732">Signal</keyword>
<dbReference type="EMBL" id="JAERQM010000005">
    <property type="protein sequence ID" value="MBU8545691.1"/>
    <property type="molecule type" value="Genomic_DNA"/>
</dbReference>